<feature type="region of interest" description="Disordered" evidence="1">
    <location>
        <begin position="1"/>
        <end position="70"/>
    </location>
</feature>
<dbReference type="AlphaFoldDB" id="A0A142B7C2"/>
<name>A0A142B7C2_9GAMM</name>
<organism evidence="2 3">
    <name type="scientific">Endozoicomonas montiporae CL-33</name>
    <dbReference type="NCBI Taxonomy" id="570277"/>
    <lineage>
        <taxon>Bacteria</taxon>
        <taxon>Pseudomonadati</taxon>
        <taxon>Pseudomonadota</taxon>
        <taxon>Gammaproteobacteria</taxon>
        <taxon>Oceanospirillales</taxon>
        <taxon>Endozoicomonadaceae</taxon>
        <taxon>Endozoicomonas</taxon>
    </lineage>
</organism>
<gene>
    <name evidence="2" type="ORF">EZMO1_0396</name>
</gene>
<feature type="compositionally biased region" description="Pro residues" evidence="1">
    <location>
        <begin position="267"/>
        <end position="292"/>
    </location>
</feature>
<feature type="region of interest" description="Disordered" evidence="1">
    <location>
        <begin position="224"/>
        <end position="315"/>
    </location>
</feature>
<feature type="compositionally biased region" description="Polar residues" evidence="1">
    <location>
        <begin position="224"/>
        <end position="234"/>
    </location>
</feature>
<proteinExistence type="predicted"/>
<feature type="compositionally biased region" description="Pro residues" evidence="1">
    <location>
        <begin position="16"/>
        <end position="27"/>
    </location>
</feature>
<dbReference type="Proteomes" id="UP000071065">
    <property type="component" value="Chromosome"/>
</dbReference>
<dbReference type="EMBL" id="CP013251">
    <property type="protein sequence ID" value="AMO54648.1"/>
    <property type="molecule type" value="Genomic_DNA"/>
</dbReference>
<reference evidence="2 3" key="1">
    <citation type="journal article" date="2016" name="Front. Microbiol.">
        <title>Genomic Insight into the Host-Endosymbiont Relationship of Endozoicomonas montiporae CL-33(T) with its Coral Host.</title>
        <authorList>
            <person name="Ding J.-Y."/>
            <person name="Shiu J.-H."/>
            <person name="Chen W.-M."/>
            <person name="Chiang Y.-R."/>
            <person name="Tang S.-L."/>
        </authorList>
    </citation>
    <scope>NUCLEOTIDE SEQUENCE [LARGE SCALE GENOMIC DNA]</scope>
    <source>
        <strain evidence="2 3">CL-33</strain>
    </source>
</reference>
<dbReference type="STRING" id="570277.EZMO1_0396"/>
<evidence type="ECO:0000313" key="3">
    <source>
        <dbReference type="Proteomes" id="UP000071065"/>
    </source>
</evidence>
<dbReference type="KEGG" id="emp:EZMO1_0396"/>
<feature type="compositionally biased region" description="Polar residues" evidence="1">
    <location>
        <begin position="30"/>
        <end position="55"/>
    </location>
</feature>
<evidence type="ECO:0000313" key="2">
    <source>
        <dbReference type="EMBL" id="AMO54648.1"/>
    </source>
</evidence>
<dbReference type="RefSeq" id="WP_160174129.1">
    <property type="nucleotide sequence ID" value="NZ_CP013251.1"/>
</dbReference>
<dbReference type="PATRIC" id="fig|570277.3.peg.418"/>
<protein>
    <submittedName>
        <fullName evidence="2">Uncharacterized protein</fullName>
    </submittedName>
</protein>
<evidence type="ECO:0000256" key="1">
    <source>
        <dbReference type="SAM" id="MobiDB-lite"/>
    </source>
</evidence>
<sequence length="579" mass="64288">MPPPTDRPTRGAPTFPYTPPPQTPSPPSSDNGRISTAKGTRHTPSTGVTEQSSANPLGERSINPHASESNVNEAAYTDRLKNRFGQQWNTVQSMRAQNHMLEQLDAIIQSLNAPEPSPNNQPFTIIHINENGEMNRLVPPDKKAFQQDPAKADSARSQLTDSIRKIDKYYTREKTSEFRNELNDAEAILVGFAAQLQGRGINTPPIPKGFASISINDFLRTRQTDTTPATSSARPAQPSPVETPAKDDWHYQPEPAHQPEIRMPYQESPPPPPPPPGMSKPPPPPPPPPPPAEAKGEKKPPNQRGYLNPDVSPDSLAEQPAYLAAVNRFRVFQDPAKKAGPVSLSAPLALEAGDPQHKATDPRFGNTHTSRKALLFELLIKQHRMSTHPEAVYLNSDIVRLIQLGIMATGVSEQDLLNKKPDPRAEAECKAFLLECESVTPPVADFVAGIVAGTGHQDSLAAKVMRDTIRLEDMRFCDDFDINRLESNQDYELPMVQQQLATRFCDQWRRLLAREGELTNAAQLQNRATSVPPTVPNYLPQDDANLRARLDKEENPYDRHVELLYEDDQLGFLKNLLEQ</sequence>
<accession>A0A142B7C2</accession>